<dbReference type="PROSITE" id="PS50010">
    <property type="entry name" value="DH_2"/>
    <property type="match status" value="1"/>
</dbReference>
<dbReference type="InParanoid" id="A0A409Y9D0"/>
<dbReference type="EMBL" id="NHTK01001355">
    <property type="protein sequence ID" value="PPQ99534.1"/>
    <property type="molecule type" value="Genomic_DNA"/>
</dbReference>
<gene>
    <name evidence="3" type="ORF">CVT24_005324</name>
</gene>
<keyword evidence="4" id="KW-1185">Reference proteome</keyword>
<dbReference type="AlphaFoldDB" id="A0A409Y9D0"/>
<dbReference type="STRING" id="181874.A0A409Y9D0"/>
<dbReference type="Pfam" id="PF00621">
    <property type="entry name" value="RhoGEF"/>
    <property type="match status" value="1"/>
</dbReference>
<sequence>MLWSFKNLATFSHERPSSSALQAEHLIPTTYPTIPAYPQIVEESLPTTSATLTRTCQCGFQQTDYCPYCEFNEIQPQESIETHETSDVLHDAPSFSTPVPVANTITTATSSKPRTKLRKSRPDYFQLQHGSMLQHPQIHSPKPESIASTHSRTPLLNAAVSVNTNYIPLPPQRRTTKKLEKRDKRSRSGSLPNIGMLAFNNLPEPQSDHESVTVLPSLQKKAIKSKSFLRTKTAPTELPPPLPSSIHTDALVSLAWTGEVSPPTRHTLYCLNERQEFPQSLDGELISHMSESSDSHNAVSSARLLRRKESSPTKPALAQPRPWTLALAITNDEITDEKLVRDLEELRIKTKSATEIPDLFPLGLGPPPQFASQLYDSFKEYPLEAGEQEEFQDQSWSVARHALLLCREFVRTERRYLHSLRKLITGGTLTPPPSLMLSYLPALITASETFLERMEKNPSVQGVSDAFLSSQTSLEEAFVQWCSVVGQFFVSDDSAETGLTSRTKSRSTTSLYVQTAGDGVPSIVIPEPNKIRRNAKSRPSVRELAIQPTQRIIRYVLLFKELFSFTPSTVPSYTIVDKALKAAQRIAEKADQVQIHSNFALPH</sequence>
<evidence type="ECO:0000313" key="4">
    <source>
        <dbReference type="Proteomes" id="UP000284842"/>
    </source>
</evidence>
<feature type="domain" description="DH" evidence="2">
    <location>
        <begin position="407"/>
        <end position="593"/>
    </location>
</feature>
<feature type="compositionally biased region" description="Polar residues" evidence="1">
    <location>
        <begin position="289"/>
        <end position="300"/>
    </location>
</feature>
<dbReference type="GO" id="GO:0005085">
    <property type="term" value="F:guanyl-nucleotide exchange factor activity"/>
    <property type="evidence" value="ECO:0007669"/>
    <property type="project" value="InterPro"/>
</dbReference>
<feature type="region of interest" description="Disordered" evidence="1">
    <location>
        <begin position="166"/>
        <end position="195"/>
    </location>
</feature>
<organism evidence="3 4">
    <name type="scientific">Panaeolus cyanescens</name>
    <dbReference type="NCBI Taxonomy" id="181874"/>
    <lineage>
        <taxon>Eukaryota</taxon>
        <taxon>Fungi</taxon>
        <taxon>Dikarya</taxon>
        <taxon>Basidiomycota</taxon>
        <taxon>Agaricomycotina</taxon>
        <taxon>Agaricomycetes</taxon>
        <taxon>Agaricomycetidae</taxon>
        <taxon>Agaricales</taxon>
        <taxon>Agaricineae</taxon>
        <taxon>Galeropsidaceae</taxon>
        <taxon>Panaeolus</taxon>
    </lineage>
</organism>
<dbReference type="SUPFAM" id="SSF48065">
    <property type="entry name" value="DBL homology domain (DH-domain)"/>
    <property type="match status" value="1"/>
</dbReference>
<name>A0A409Y9D0_9AGAR</name>
<dbReference type="InterPro" id="IPR000219">
    <property type="entry name" value="DH_dom"/>
</dbReference>
<dbReference type="SMART" id="SM00325">
    <property type="entry name" value="RhoGEF"/>
    <property type="match status" value="1"/>
</dbReference>
<dbReference type="InterPro" id="IPR035899">
    <property type="entry name" value="DBL_dom_sf"/>
</dbReference>
<dbReference type="Proteomes" id="UP000284842">
    <property type="component" value="Unassembled WGS sequence"/>
</dbReference>
<reference evidence="3 4" key="1">
    <citation type="journal article" date="2018" name="Evol. Lett.">
        <title>Horizontal gene cluster transfer increased hallucinogenic mushroom diversity.</title>
        <authorList>
            <person name="Reynolds H.T."/>
            <person name="Vijayakumar V."/>
            <person name="Gluck-Thaler E."/>
            <person name="Korotkin H.B."/>
            <person name="Matheny P.B."/>
            <person name="Slot J.C."/>
        </authorList>
    </citation>
    <scope>NUCLEOTIDE SEQUENCE [LARGE SCALE GENOMIC DNA]</scope>
    <source>
        <strain evidence="3 4">2629</strain>
    </source>
</reference>
<feature type="region of interest" description="Disordered" evidence="1">
    <location>
        <begin position="289"/>
        <end position="317"/>
    </location>
</feature>
<evidence type="ECO:0000256" key="1">
    <source>
        <dbReference type="SAM" id="MobiDB-lite"/>
    </source>
</evidence>
<dbReference type="Gene3D" id="1.20.900.10">
    <property type="entry name" value="Dbl homology (DH) domain"/>
    <property type="match status" value="1"/>
</dbReference>
<dbReference type="OrthoDB" id="660555at2759"/>
<proteinExistence type="predicted"/>
<comment type="caution">
    <text evidence="3">The sequence shown here is derived from an EMBL/GenBank/DDBJ whole genome shotgun (WGS) entry which is preliminary data.</text>
</comment>
<evidence type="ECO:0000259" key="2">
    <source>
        <dbReference type="PROSITE" id="PS50010"/>
    </source>
</evidence>
<accession>A0A409Y9D0</accession>
<protein>
    <recommendedName>
        <fullName evidence="2">DH domain-containing protein</fullName>
    </recommendedName>
</protein>
<evidence type="ECO:0000313" key="3">
    <source>
        <dbReference type="EMBL" id="PPQ99534.1"/>
    </source>
</evidence>